<evidence type="ECO:0000313" key="1">
    <source>
        <dbReference type="EMBL" id="KZP00713.1"/>
    </source>
</evidence>
<protein>
    <submittedName>
        <fullName evidence="1">Phosphatase</fullName>
    </submittedName>
</protein>
<dbReference type="SFLD" id="SFLDG01135">
    <property type="entry name" value="C1.5.6:_HAD__Beta-PGM__Phospha"/>
    <property type="match status" value="1"/>
</dbReference>
<dbReference type="Gene3D" id="3.40.50.1000">
    <property type="entry name" value="HAD superfamily/HAD-like"/>
    <property type="match status" value="1"/>
</dbReference>
<dbReference type="InterPro" id="IPR023214">
    <property type="entry name" value="HAD_sf"/>
</dbReference>
<dbReference type="InterPro" id="IPR036412">
    <property type="entry name" value="HAD-like_sf"/>
</dbReference>
<reference evidence="1 2" key="1">
    <citation type="journal article" date="2016" name="Mol. Biol. Evol.">
        <title>Comparative Genomics of Early-Diverging Mushroom-Forming Fungi Provides Insights into the Origins of Lignocellulose Decay Capabilities.</title>
        <authorList>
            <person name="Nagy L.G."/>
            <person name="Riley R."/>
            <person name="Tritt A."/>
            <person name="Adam C."/>
            <person name="Daum C."/>
            <person name="Floudas D."/>
            <person name="Sun H."/>
            <person name="Yadav J.S."/>
            <person name="Pangilinan J."/>
            <person name="Larsson K.H."/>
            <person name="Matsuura K."/>
            <person name="Barry K."/>
            <person name="Labutti K."/>
            <person name="Kuo R."/>
            <person name="Ohm R.A."/>
            <person name="Bhattacharya S.S."/>
            <person name="Shirouzu T."/>
            <person name="Yoshinaga Y."/>
            <person name="Martin F.M."/>
            <person name="Grigoriev I.V."/>
            <person name="Hibbett D.S."/>
        </authorList>
    </citation>
    <scope>NUCLEOTIDE SEQUENCE [LARGE SCALE GENOMIC DNA]</scope>
    <source>
        <strain evidence="1 2">TUFC12733</strain>
    </source>
</reference>
<evidence type="ECO:0000313" key="2">
    <source>
        <dbReference type="Proteomes" id="UP000076738"/>
    </source>
</evidence>
<dbReference type="PANTHER" id="PTHR43481">
    <property type="entry name" value="FRUCTOSE-1-PHOSPHATE PHOSPHATASE"/>
    <property type="match status" value="1"/>
</dbReference>
<accession>A0A167RAB6</accession>
<keyword evidence="2" id="KW-1185">Reference proteome</keyword>
<dbReference type="Pfam" id="PF00702">
    <property type="entry name" value="Hydrolase"/>
    <property type="match status" value="1"/>
</dbReference>
<proteinExistence type="predicted"/>
<dbReference type="SUPFAM" id="SSF56784">
    <property type="entry name" value="HAD-like"/>
    <property type="match status" value="1"/>
</dbReference>
<dbReference type="Gene3D" id="1.10.150.240">
    <property type="entry name" value="Putative phosphatase, domain 2"/>
    <property type="match status" value="1"/>
</dbReference>
<dbReference type="GO" id="GO:0050308">
    <property type="term" value="F:sugar-phosphatase activity"/>
    <property type="evidence" value="ECO:0007669"/>
    <property type="project" value="TreeGrafter"/>
</dbReference>
<dbReference type="SFLD" id="SFLDS00003">
    <property type="entry name" value="Haloacid_Dehalogenase"/>
    <property type="match status" value="1"/>
</dbReference>
<sequence length="231" mass="24946">MPVVRTKGLLFDMDGTLVDSTPGVVQAWKNFSIKYGFDAEEVTNATHGARLVDSLRLYCHLTDEEEINSEVRRFEDEVLEATRKGEGVAVLPGVLDLLHIITSVQHANPHWAIVTSATSGYAPAALQAAGVPMPDAFVTADRVSKGKPHPEPYLAGAKACQLEPSDCIVVEDAPNGIRSAQAAGSRVLAVCTSHTREALETSKPDWIVTDLRKVSATWDGKVMELTIDETP</sequence>
<dbReference type="NCBIfam" id="TIGR01509">
    <property type="entry name" value="HAD-SF-IA-v3"/>
    <property type="match status" value="1"/>
</dbReference>
<dbReference type="InterPro" id="IPR006439">
    <property type="entry name" value="HAD-SF_hydro_IA"/>
</dbReference>
<dbReference type="InterPro" id="IPR023198">
    <property type="entry name" value="PGP-like_dom2"/>
</dbReference>
<dbReference type="InterPro" id="IPR051806">
    <property type="entry name" value="HAD-like_SPP"/>
</dbReference>
<dbReference type="PANTHER" id="PTHR43481:SF4">
    <property type="entry name" value="GLYCEROL-1-PHOSPHATE PHOSPHOHYDROLASE 1-RELATED"/>
    <property type="match status" value="1"/>
</dbReference>
<name>A0A167RAB6_CALVF</name>
<dbReference type="AlphaFoldDB" id="A0A167RAB6"/>
<organism evidence="1 2">
    <name type="scientific">Calocera viscosa (strain TUFC12733)</name>
    <dbReference type="NCBI Taxonomy" id="1330018"/>
    <lineage>
        <taxon>Eukaryota</taxon>
        <taxon>Fungi</taxon>
        <taxon>Dikarya</taxon>
        <taxon>Basidiomycota</taxon>
        <taxon>Agaricomycotina</taxon>
        <taxon>Dacrymycetes</taxon>
        <taxon>Dacrymycetales</taxon>
        <taxon>Dacrymycetaceae</taxon>
        <taxon>Calocera</taxon>
    </lineage>
</organism>
<gene>
    <name evidence="1" type="ORF">CALVIDRAFT_543944</name>
</gene>
<dbReference type="SFLD" id="SFLDG01129">
    <property type="entry name" value="C1.5:_HAD__Beta-PGM__Phosphata"/>
    <property type="match status" value="1"/>
</dbReference>
<dbReference type="Proteomes" id="UP000076738">
    <property type="component" value="Unassembled WGS sequence"/>
</dbReference>
<dbReference type="OrthoDB" id="40579at2759"/>
<dbReference type="STRING" id="1330018.A0A167RAB6"/>
<dbReference type="EMBL" id="KV417268">
    <property type="protein sequence ID" value="KZP00713.1"/>
    <property type="molecule type" value="Genomic_DNA"/>
</dbReference>